<comment type="caution">
    <text evidence="3">The sequence shown here is derived from an EMBL/GenBank/DDBJ whole genome shotgun (WGS) entry which is preliminary data.</text>
</comment>
<gene>
    <name evidence="3" type="ORF">TorRG33x02_104790</name>
</gene>
<organism evidence="3 4">
    <name type="scientific">Trema orientale</name>
    <name type="common">Charcoal tree</name>
    <name type="synonym">Celtis orientalis</name>
    <dbReference type="NCBI Taxonomy" id="63057"/>
    <lineage>
        <taxon>Eukaryota</taxon>
        <taxon>Viridiplantae</taxon>
        <taxon>Streptophyta</taxon>
        <taxon>Embryophyta</taxon>
        <taxon>Tracheophyta</taxon>
        <taxon>Spermatophyta</taxon>
        <taxon>Magnoliopsida</taxon>
        <taxon>eudicotyledons</taxon>
        <taxon>Gunneridae</taxon>
        <taxon>Pentapetalae</taxon>
        <taxon>rosids</taxon>
        <taxon>fabids</taxon>
        <taxon>Rosales</taxon>
        <taxon>Cannabaceae</taxon>
        <taxon>Trema</taxon>
    </lineage>
</organism>
<keyword evidence="2" id="KW-0812">Transmembrane</keyword>
<sequence>MLIYKQRVLCLRGVVSAKRRSSSNESQVASTGLWFVIPVLYLFVIPVLYLNQPSSQEISQAEEEFGFDHPMGGLMIPCTEDAFIVHGSNKPFKKRTTCMIIEKLPHFGFTFL</sequence>
<evidence type="ECO:0000256" key="1">
    <source>
        <dbReference type="ARBA" id="ARBA00006974"/>
    </source>
</evidence>
<dbReference type="Proteomes" id="UP000237000">
    <property type="component" value="Unassembled WGS sequence"/>
</dbReference>
<protein>
    <submittedName>
        <fullName evidence="3">Small auxin-up RNA</fullName>
    </submittedName>
</protein>
<feature type="transmembrane region" description="Helical" evidence="2">
    <location>
        <begin position="28"/>
        <end position="50"/>
    </location>
</feature>
<comment type="similarity">
    <text evidence="1">Belongs to the ARG7 family.</text>
</comment>
<accession>A0A2P5F7N9</accession>
<dbReference type="EMBL" id="JXTC01000056">
    <property type="protein sequence ID" value="PON93776.1"/>
    <property type="molecule type" value="Genomic_DNA"/>
</dbReference>
<dbReference type="AlphaFoldDB" id="A0A2P5F7N9"/>
<dbReference type="GO" id="GO:0009733">
    <property type="term" value="P:response to auxin"/>
    <property type="evidence" value="ECO:0007669"/>
    <property type="project" value="InterPro"/>
</dbReference>
<dbReference type="PANTHER" id="PTHR31929">
    <property type="entry name" value="SAUR-LIKE AUXIN-RESPONSIVE PROTEIN FAMILY-RELATED"/>
    <property type="match status" value="1"/>
</dbReference>
<reference evidence="4" key="1">
    <citation type="submission" date="2016-06" db="EMBL/GenBank/DDBJ databases">
        <title>Parallel loss of symbiosis genes in relatives of nitrogen-fixing non-legume Parasponia.</title>
        <authorList>
            <person name="Van Velzen R."/>
            <person name="Holmer R."/>
            <person name="Bu F."/>
            <person name="Rutten L."/>
            <person name="Van Zeijl A."/>
            <person name="Liu W."/>
            <person name="Santuari L."/>
            <person name="Cao Q."/>
            <person name="Sharma T."/>
            <person name="Shen D."/>
            <person name="Roswanjaya Y."/>
            <person name="Wardhani T."/>
            <person name="Kalhor M.S."/>
            <person name="Jansen J."/>
            <person name="Van den Hoogen J."/>
            <person name="Gungor B."/>
            <person name="Hartog M."/>
            <person name="Hontelez J."/>
            <person name="Verver J."/>
            <person name="Yang W.-C."/>
            <person name="Schijlen E."/>
            <person name="Repin R."/>
            <person name="Schilthuizen M."/>
            <person name="Schranz E."/>
            <person name="Heidstra R."/>
            <person name="Miyata K."/>
            <person name="Fedorova E."/>
            <person name="Kohlen W."/>
            <person name="Bisseling T."/>
            <person name="Smit S."/>
            <person name="Geurts R."/>
        </authorList>
    </citation>
    <scope>NUCLEOTIDE SEQUENCE [LARGE SCALE GENOMIC DNA]</scope>
    <source>
        <strain evidence="4">cv. RG33-2</strain>
    </source>
</reference>
<name>A0A2P5F7N9_TREOI</name>
<keyword evidence="2" id="KW-0472">Membrane</keyword>
<evidence type="ECO:0000256" key="2">
    <source>
        <dbReference type="SAM" id="Phobius"/>
    </source>
</evidence>
<keyword evidence="4" id="KW-1185">Reference proteome</keyword>
<evidence type="ECO:0000313" key="3">
    <source>
        <dbReference type="EMBL" id="PON93776.1"/>
    </source>
</evidence>
<dbReference type="InterPro" id="IPR003676">
    <property type="entry name" value="SAUR_fam"/>
</dbReference>
<proteinExistence type="inferred from homology"/>
<evidence type="ECO:0000313" key="4">
    <source>
        <dbReference type="Proteomes" id="UP000237000"/>
    </source>
</evidence>
<dbReference type="Pfam" id="PF02519">
    <property type="entry name" value="Auxin_inducible"/>
    <property type="match status" value="1"/>
</dbReference>
<dbReference type="InParanoid" id="A0A2P5F7N9"/>
<keyword evidence="2" id="KW-1133">Transmembrane helix</keyword>